<dbReference type="InParanoid" id="A0A1U7RXR2"/>
<dbReference type="Gene3D" id="3.40.50.300">
    <property type="entry name" value="P-loop containing nucleotide triphosphate hydrolases"/>
    <property type="match status" value="1"/>
</dbReference>
<evidence type="ECO:0000256" key="6">
    <source>
        <dbReference type="ARBA" id="ARBA00023328"/>
    </source>
</evidence>
<dbReference type="InterPro" id="IPR027417">
    <property type="entry name" value="P-loop_NTPase"/>
</dbReference>
<proteinExistence type="predicted"/>
<dbReference type="PANTHER" id="PTHR34436:SF1">
    <property type="entry name" value="CENTROMERE PROTEIN M"/>
    <property type="match status" value="1"/>
</dbReference>
<dbReference type="GeneID" id="102367878"/>
<evidence type="ECO:0000313" key="8">
    <source>
        <dbReference type="RefSeq" id="XP_006027705.1"/>
    </source>
</evidence>
<keyword evidence="6" id="KW-0137">Centromere</keyword>
<accession>A0A1U7RXR2</accession>
<keyword evidence="4" id="KW-0158">Chromosome</keyword>
<dbReference type="Proteomes" id="UP000189705">
    <property type="component" value="Unplaced"/>
</dbReference>
<name>A0A1U7RXR2_ALLSI</name>
<dbReference type="CTD" id="79019"/>
<dbReference type="eggNOG" id="ENOG502S17M">
    <property type="taxonomic scope" value="Eukaryota"/>
</dbReference>
<comment type="subcellular location">
    <subcellularLocation>
        <location evidence="2">Chromosome</location>
        <location evidence="2">Centromere</location>
    </subcellularLocation>
    <subcellularLocation>
        <location evidence="1">Nucleus</location>
    </subcellularLocation>
</comment>
<dbReference type="AlphaFoldDB" id="A0A1U7RXR2"/>
<dbReference type="OrthoDB" id="2386686at2759"/>
<dbReference type="RefSeq" id="XP_006027705.1">
    <property type="nucleotide sequence ID" value="XM_006027643.3"/>
</dbReference>
<evidence type="ECO:0000256" key="3">
    <source>
        <dbReference type="ARBA" id="ARBA00016382"/>
    </source>
</evidence>
<evidence type="ECO:0000256" key="4">
    <source>
        <dbReference type="ARBA" id="ARBA00022454"/>
    </source>
</evidence>
<dbReference type="Pfam" id="PF11111">
    <property type="entry name" value="CENP-M"/>
    <property type="match status" value="1"/>
</dbReference>
<dbReference type="GO" id="GO:0000775">
    <property type="term" value="C:chromosome, centromeric region"/>
    <property type="evidence" value="ECO:0007669"/>
    <property type="project" value="UniProtKB-SubCell"/>
</dbReference>
<organism evidence="7 8">
    <name type="scientific">Alligator sinensis</name>
    <name type="common">Chinese alligator</name>
    <dbReference type="NCBI Taxonomy" id="38654"/>
    <lineage>
        <taxon>Eukaryota</taxon>
        <taxon>Metazoa</taxon>
        <taxon>Chordata</taxon>
        <taxon>Craniata</taxon>
        <taxon>Vertebrata</taxon>
        <taxon>Euteleostomi</taxon>
        <taxon>Archelosauria</taxon>
        <taxon>Archosauria</taxon>
        <taxon>Crocodylia</taxon>
        <taxon>Alligatoridae</taxon>
        <taxon>Alligatorinae</taxon>
        <taxon>Alligator</taxon>
    </lineage>
</organism>
<sequence length="190" mass="21361">MQRQQRFESQRAKMSVVRPFDKLPVLNSAAILLVGTDEDLQRQLAQTILKEKKDFKISIHLATSLPLPAERDHIRPRIDLIVFMINVQSKYGFKNIEASLAHVDANFFLGKVCFLVTGVGRVNHCSVDMSAVRKLGDVYCSPLVFCELELEGIRISTAQRLLRMLQICAGHVPGVSALFFSSLMRSSNDE</sequence>
<dbReference type="KEGG" id="asn:102367878"/>
<keyword evidence="7" id="KW-1185">Reference proteome</keyword>
<evidence type="ECO:0000256" key="1">
    <source>
        <dbReference type="ARBA" id="ARBA00004123"/>
    </source>
</evidence>
<dbReference type="FunCoup" id="A0A1U7RXR2">
    <property type="interactions" value="202"/>
</dbReference>
<evidence type="ECO:0000256" key="2">
    <source>
        <dbReference type="ARBA" id="ARBA00004584"/>
    </source>
</evidence>
<keyword evidence="5" id="KW-0539">Nucleus</keyword>
<gene>
    <name evidence="8" type="primary">CENPM</name>
</gene>
<reference evidence="8" key="1">
    <citation type="submission" date="2025-08" db="UniProtKB">
        <authorList>
            <consortium name="RefSeq"/>
        </authorList>
    </citation>
    <scope>IDENTIFICATION</scope>
</reference>
<dbReference type="STRING" id="38654.A0A1U7RXR2"/>
<dbReference type="PANTHER" id="PTHR34436">
    <property type="entry name" value="CENTROMERE PROTEIN M"/>
    <property type="match status" value="1"/>
</dbReference>
<evidence type="ECO:0000256" key="5">
    <source>
        <dbReference type="ARBA" id="ARBA00023242"/>
    </source>
</evidence>
<protein>
    <recommendedName>
        <fullName evidence="3">Centromere protein M</fullName>
    </recommendedName>
</protein>
<dbReference type="InterPro" id="IPR020987">
    <property type="entry name" value="Centromere_Cenp-M"/>
</dbReference>
<dbReference type="GO" id="GO:0005634">
    <property type="term" value="C:nucleus"/>
    <property type="evidence" value="ECO:0007669"/>
    <property type="project" value="UniProtKB-SubCell"/>
</dbReference>
<evidence type="ECO:0000313" key="7">
    <source>
        <dbReference type="Proteomes" id="UP000189705"/>
    </source>
</evidence>